<sequence length="281" mass="32169">MLSRRENLLIRPWQERRYVNHRKKVDGALPAIDVSPPTQRAHVTCKLKKLQKEAERCSRIEKDNFTLLQHLSSIMHTSRVDNMWIEAPPNFSNKVGIYATHSNRLQKVSPTNKLNPACSRKERCYGCSPQRIPKQIKIPEERIPWEPPRQRVSVKQSDTKEDQVITKNLSRCAVDIPEFRGKKWSPPPSETSANSSMKKSNSNSVSSRSTNRESRPKSKKFTEKSLPNIETQSIVLSRGALHLAVNFPTHTTVVLKDGSREKVLQSEYCHCAAIRPMQPNE</sequence>
<evidence type="ECO:0000256" key="1">
    <source>
        <dbReference type="ARBA" id="ARBA00008315"/>
    </source>
</evidence>
<gene>
    <name evidence="3" type="ORF">LSTR_LSTR002748</name>
</gene>
<dbReference type="EMBL" id="QKKF02017260">
    <property type="protein sequence ID" value="RZF41116.1"/>
    <property type="molecule type" value="Genomic_DNA"/>
</dbReference>
<dbReference type="AlphaFoldDB" id="A0A482X666"/>
<evidence type="ECO:0000313" key="4">
    <source>
        <dbReference type="Proteomes" id="UP000291343"/>
    </source>
</evidence>
<feature type="region of interest" description="Disordered" evidence="2">
    <location>
        <begin position="180"/>
        <end position="225"/>
    </location>
</feature>
<feature type="compositionally biased region" description="Basic and acidic residues" evidence="2">
    <location>
        <begin position="210"/>
        <end position="223"/>
    </location>
</feature>
<dbReference type="InParanoid" id="A0A482X666"/>
<protein>
    <submittedName>
        <fullName evidence="3">Uncharacterized protein</fullName>
    </submittedName>
</protein>
<comment type="similarity">
    <text evidence="1">Belongs to the CFAP97 family.</text>
</comment>
<proteinExistence type="inferred from homology"/>
<accession>A0A482X666</accession>
<dbReference type="Pfam" id="PF13879">
    <property type="entry name" value="Hmw_CFAP97"/>
    <property type="match status" value="1"/>
</dbReference>
<dbReference type="InterPro" id="IPR029488">
    <property type="entry name" value="Hmw/CFAP97"/>
</dbReference>
<dbReference type="SMR" id="A0A482X666"/>
<dbReference type="PANTHER" id="PTHR33768:SF3">
    <property type="entry name" value="MIP11318P"/>
    <property type="match status" value="1"/>
</dbReference>
<dbReference type="STRING" id="195883.A0A482X666"/>
<comment type="caution">
    <text evidence="3">The sequence shown here is derived from an EMBL/GenBank/DDBJ whole genome shotgun (WGS) entry which is preliminary data.</text>
</comment>
<dbReference type="PANTHER" id="PTHR33768">
    <property type="entry name" value="MIP11318P"/>
    <property type="match status" value="1"/>
</dbReference>
<reference evidence="3 4" key="1">
    <citation type="journal article" date="2017" name="Gigascience">
        <title>Genome sequence of the small brown planthopper, Laodelphax striatellus.</title>
        <authorList>
            <person name="Zhu J."/>
            <person name="Jiang F."/>
            <person name="Wang X."/>
            <person name="Yang P."/>
            <person name="Bao Y."/>
            <person name="Zhao W."/>
            <person name="Wang W."/>
            <person name="Lu H."/>
            <person name="Wang Q."/>
            <person name="Cui N."/>
            <person name="Li J."/>
            <person name="Chen X."/>
            <person name="Luo L."/>
            <person name="Yu J."/>
            <person name="Kang L."/>
            <person name="Cui F."/>
        </authorList>
    </citation>
    <scope>NUCLEOTIDE SEQUENCE [LARGE SCALE GENOMIC DNA]</scope>
    <source>
        <strain evidence="3">Lst14</strain>
    </source>
</reference>
<keyword evidence="4" id="KW-1185">Reference proteome</keyword>
<evidence type="ECO:0000313" key="3">
    <source>
        <dbReference type="EMBL" id="RZF41116.1"/>
    </source>
</evidence>
<dbReference type="OrthoDB" id="2163395at2759"/>
<feature type="compositionally biased region" description="Low complexity" evidence="2">
    <location>
        <begin position="192"/>
        <end position="209"/>
    </location>
</feature>
<feature type="region of interest" description="Disordered" evidence="2">
    <location>
        <begin position="138"/>
        <end position="166"/>
    </location>
</feature>
<dbReference type="Proteomes" id="UP000291343">
    <property type="component" value="Unassembled WGS sequence"/>
</dbReference>
<dbReference type="InterPro" id="IPR038792">
    <property type="entry name" value="CFAP97D1/2"/>
</dbReference>
<evidence type="ECO:0000256" key="2">
    <source>
        <dbReference type="SAM" id="MobiDB-lite"/>
    </source>
</evidence>
<organism evidence="3 4">
    <name type="scientific">Laodelphax striatellus</name>
    <name type="common">Small brown planthopper</name>
    <name type="synonym">Delphax striatella</name>
    <dbReference type="NCBI Taxonomy" id="195883"/>
    <lineage>
        <taxon>Eukaryota</taxon>
        <taxon>Metazoa</taxon>
        <taxon>Ecdysozoa</taxon>
        <taxon>Arthropoda</taxon>
        <taxon>Hexapoda</taxon>
        <taxon>Insecta</taxon>
        <taxon>Pterygota</taxon>
        <taxon>Neoptera</taxon>
        <taxon>Paraneoptera</taxon>
        <taxon>Hemiptera</taxon>
        <taxon>Auchenorrhyncha</taxon>
        <taxon>Fulgoroidea</taxon>
        <taxon>Delphacidae</taxon>
        <taxon>Criomorphinae</taxon>
        <taxon>Laodelphax</taxon>
    </lineage>
</organism>
<name>A0A482X666_LAOST</name>